<dbReference type="AlphaFoldDB" id="X1MXP4"/>
<dbReference type="EMBL" id="BARV01023412">
    <property type="protein sequence ID" value="GAI36457.1"/>
    <property type="molecule type" value="Genomic_DNA"/>
</dbReference>
<sequence>MKAKDRLKMKSLMSRKIFFRLLIIYFLCSIFGAILGWLIFLIIPQFMAETVKYY</sequence>
<comment type="caution">
    <text evidence="2">The sequence shown here is derived from an EMBL/GenBank/DDBJ whole genome shotgun (WGS) entry which is preliminary data.</text>
</comment>
<keyword evidence="1" id="KW-0812">Transmembrane</keyword>
<organism evidence="2">
    <name type="scientific">marine sediment metagenome</name>
    <dbReference type="NCBI Taxonomy" id="412755"/>
    <lineage>
        <taxon>unclassified sequences</taxon>
        <taxon>metagenomes</taxon>
        <taxon>ecological metagenomes</taxon>
    </lineage>
</organism>
<keyword evidence="1" id="KW-0472">Membrane</keyword>
<reference evidence="2" key="1">
    <citation type="journal article" date="2014" name="Front. Microbiol.">
        <title>High frequency of phylogenetically diverse reductive dehalogenase-homologous genes in deep subseafloor sedimentary metagenomes.</title>
        <authorList>
            <person name="Kawai M."/>
            <person name="Futagami T."/>
            <person name="Toyoda A."/>
            <person name="Takaki Y."/>
            <person name="Nishi S."/>
            <person name="Hori S."/>
            <person name="Arai W."/>
            <person name="Tsubouchi T."/>
            <person name="Morono Y."/>
            <person name="Uchiyama I."/>
            <person name="Ito T."/>
            <person name="Fujiyama A."/>
            <person name="Inagaki F."/>
            <person name="Takami H."/>
        </authorList>
    </citation>
    <scope>NUCLEOTIDE SEQUENCE</scope>
    <source>
        <strain evidence="2">Expedition CK06-06</strain>
    </source>
</reference>
<accession>X1MXP4</accession>
<feature type="transmembrane region" description="Helical" evidence="1">
    <location>
        <begin position="21"/>
        <end position="43"/>
    </location>
</feature>
<evidence type="ECO:0000256" key="1">
    <source>
        <dbReference type="SAM" id="Phobius"/>
    </source>
</evidence>
<evidence type="ECO:0000313" key="2">
    <source>
        <dbReference type="EMBL" id="GAI36457.1"/>
    </source>
</evidence>
<keyword evidence="1" id="KW-1133">Transmembrane helix</keyword>
<gene>
    <name evidence="2" type="ORF">S06H3_38414</name>
</gene>
<protein>
    <submittedName>
        <fullName evidence="2">Uncharacterized protein</fullName>
    </submittedName>
</protein>
<name>X1MXP4_9ZZZZ</name>
<feature type="non-terminal residue" evidence="2">
    <location>
        <position position="54"/>
    </location>
</feature>
<proteinExistence type="predicted"/>